<feature type="region of interest" description="Disordered" evidence="1">
    <location>
        <begin position="156"/>
        <end position="179"/>
    </location>
</feature>
<dbReference type="AlphaFoldDB" id="A0A438EE55"/>
<dbReference type="EMBL" id="QGNW01001316">
    <property type="protein sequence ID" value="RVW45760.1"/>
    <property type="molecule type" value="Genomic_DNA"/>
</dbReference>
<evidence type="ECO:0000256" key="1">
    <source>
        <dbReference type="SAM" id="MobiDB-lite"/>
    </source>
</evidence>
<reference evidence="2 3" key="1">
    <citation type="journal article" date="2018" name="PLoS Genet.">
        <title>Population sequencing reveals clonal diversity and ancestral inbreeding in the grapevine cultivar Chardonnay.</title>
        <authorList>
            <person name="Roach M.J."/>
            <person name="Johnson D.L."/>
            <person name="Bohlmann J."/>
            <person name="van Vuuren H.J."/>
            <person name="Jones S.J."/>
            <person name="Pretorius I.S."/>
            <person name="Schmidt S.A."/>
            <person name="Borneman A.R."/>
        </authorList>
    </citation>
    <scope>NUCLEOTIDE SEQUENCE [LARGE SCALE GENOMIC DNA]</scope>
    <source>
        <strain evidence="3">cv. Chardonnay</strain>
        <tissue evidence="2">Leaf</tissue>
    </source>
</reference>
<dbReference type="Proteomes" id="UP000288805">
    <property type="component" value="Unassembled WGS sequence"/>
</dbReference>
<accession>A0A438EE55</accession>
<sequence>MYDGVGGVRDHIFKLKHYFNKENEMKVELNEKILKWLILESLLTSFDGEMTNKGGRQSMKNVCIWVMEAKFDHQSNQRLRRVLWNPWQSNGKLRNMKNRSFEVLFHKQIQNARSKRCQDRGSAPHVLLGNPDGVAPDSLTATGHFTSRIPCADILHPDISQPDGEEDVSTSPDRHIRTF</sequence>
<proteinExistence type="predicted"/>
<protein>
    <submittedName>
        <fullName evidence="2">Uncharacterized protein</fullName>
    </submittedName>
</protein>
<evidence type="ECO:0000313" key="2">
    <source>
        <dbReference type="EMBL" id="RVW45760.1"/>
    </source>
</evidence>
<gene>
    <name evidence="2" type="ORF">CK203_116270</name>
</gene>
<organism evidence="2 3">
    <name type="scientific">Vitis vinifera</name>
    <name type="common">Grape</name>
    <dbReference type="NCBI Taxonomy" id="29760"/>
    <lineage>
        <taxon>Eukaryota</taxon>
        <taxon>Viridiplantae</taxon>
        <taxon>Streptophyta</taxon>
        <taxon>Embryophyta</taxon>
        <taxon>Tracheophyta</taxon>
        <taxon>Spermatophyta</taxon>
        <taxon>Magnoliopsida</taxon>
        <taxon>eudicotyledons</taxon>
        <taxon>Gunneridae</taxon>
        <taxon>Pentapetalae</taxon>
        <taxon>rosids</taxon>
        <taxon>Vitales</taxon>
        <taxon>Vitaceae</taxon>
        <taxon>Viteae</taxon>
        <taxon>Vitis</taxon>
    </lineage>
</organism>
<evidence type="ECO:0000313" key="3">
    <source>
        <dbReference type="Proteomes" id="UP000288805"/>
    </source>
</evidence>
<name>A0A438EE55_VITVI</name>
<comment type="caution">
    <text evidence="2">The sequence shown here is derived from an EMBL/GenBank/DDBJ whole genome shotgun (WGS) entry which is preliminary data.</text>
</comment>